<organism evidence="1">
    <name type="scientific">uncultured Sulfurovum sp</name>
    <dbReference type="NCBI Taxonomy" id="269237"/>
    <lineage>
        <taxon>Bacteria</taxon>
        <taxon>Pseudomonadati</taxon>
        <taxon>Campylobacterota</taxon>
        <taxon>Epsilonproteobacteria</taxon>
        <taxon>Campylobacterales</taxon>
        <taxon>Sulfurovaceae</taxon>
        <taxon>Sulfurovum</taxon>
        <taxon>environmental samples</taxon>
    </lineage>
</organism>
<gene>
    <name evidence="1" type="ORF">HELGO_WM2461</name>
</gene>
<dbReference type="Gene3D" id="6.10.140.970">
    <property type="match status" value="1"/>
</dbReference>
<dbReference type="AlphaFoldDB" id="A0A6S6SAI7"/>
<dbReference type="InterPro" id="IPR027304">
    <property type="entry name" value="Trigger_fact/SurA_dom_sf"/>
</dbReference>
<protein>
    <submittedName>
        <fullName evidence="1">Cell binding factor 2</fullName>
    </submittedName>
</protein>
<accession>A0A6S6SAI7</accession>
<dbReference type="EMBL" id="CACVAS010000020">
    <property type="protein sequence ID" value="CAA6801579.1"/>
    <property type="molecule type" value="Genomic_DNA"/>
</dbReference>
<sequence>MMIIIFHLKQNEKGNRMINIHKALLVVLLGFTLMTAQLSAKTAATVNGLKITVADANKALKVLTKGEKTWKTLPKDGKQQLIEMMAPSKLVAYVASKELTQKEKQTALSGFWMQKKMAKVKISDKEAKKAYNKMLNASKKMKGKEKIPPFSKIKGSLKMQLAQEKVISSVMKKAKIKLK</sequence>
<reference evidence="1" key="1">
    <citation type="submission" date="2020-01" db="EMBL/GenBank/DDBJ databases">
        <authorList>
            <person name="Meier V. D."/>
            <person name="Meier V D."/>
        </authorList>
    </citation>
    <scope>NUCLEOTIDE SEQUENCE</scope>
    <source>
        <strain evidence="1">HLG_WM_MAG_01</strain>
    </source>
</reference>
<name>A0A6S6SAI7_9BACT</name>
<evidence type="ECO:0000313" key="1">
    <source>
        <dbReference type="EMBL" id="CAA6801579.1"/>
    </source>
</evidence>
<proteinExistence type="predicted"/>
<dbReference type="Gene3D" id="1.10.8.1040">
    <property type="match status" value="1"/>
</dbReference>
<dbReference type="SUPFAM" id="SSF109998">
    <property type="entry name" value="Triger factor/SurA peptide-binding domain-like"/>
    <property type="match status" value="1"/>
</dbReference>